<keyword evidence="3" id="KW-1185">Reference proteome</keyword>
<gene>
    <name evidence="2" type="ORF">ACFOD4_07595</name>
</gene>
<dbReference type="InterPro" id="IPR004843">
    <property type="entry name" value="Calcineurin-like_PHP"/>
</dbReference>
<reference evidence="3" key="1">
    <citation type="journal article" date="2019" name="Int. J. Syst. Evol. Microbiol.">
        <title>The Global Catalogue of Microorganisms (GCM) 10K type strain sequencing project: providing services to taxonomists for standard genome sequencing and annotation.</title>
        <authorList>
            <consortium name="The Broad Institute Genomics Platform"/>
            <consortium name="The Broad Institute Genome Sequencing Center for Infectious Disease"/>
            <person name="Wu L."/>
            <person name="Ma J."/>
        </authorList>
    </citation>
    <scope>NUCLEOTIDE SEQUENCE [LARGE SCALE GENOMIC DNA]</scope>
    <source>
        <strain evidence="3">KCTC 52094</strain>
    </source>
</reference>
<evidence type="ECO:0000313" key="3">
    <source>
        <dbReference type="Proteomes" id="UP001595593"/>
    </source>
</evidence>
<dbReference type="RefSeq" id="WP_379595343.1">
    <property type="nucleotide sequence ID" value="NZ_JBHRTN010000008.1"/>
</dbReference>
<dbReference type="InterPro" id="IPR029052">
    <property type="entry name" value="Metallo-depent_PP-like"/>
</dbReference>
<comment type="caution">
    <text evidence="2">The sequence shown here is derived from an EMBL/GenBank/DDBJ whole genome shotgun (WGS) entry which is preliminary data.</text>
</comment>
<accession>A0ABV7FZ80</accession>
<dbReference type="Gene3D" id="3.60.21.10">
    <property type="match status" value="1"/>
</dbReference>
<keyword evidence="2" id="KW-0378">Hydrolase</keyword>
<dbReference type="EMBL" id="JBHRTN010000008">
    <property type="protein sequence ID" value="MFC3124918.1"/>
    <property type="molecule type" value="Genomic_DNA"/>
</dbReference>
<dbReference type="Pfam" id="PF00149">
    <property type="entry name" value="Metallophos"/>
    <property type="match status" value="1"/>
</dbReference>
<dbReference type="EC" id="3.1.-.-" evidence="2"/>
<proteinExistence type="predicted"/>
<feature type="domain" description="Calcineurin-like phosphoesterase" evidence="1">
    <location>
        <begin position="3"/>
        <end position="203"/>
    </location>
</feature>
<name>A0ABV7FZ80_9PROT</name>
<dbReference type="Proteomes" id="UP001595593">
    <property type="component" value="Unassembled WGS sequence"/>
</dbReference>
<sequence length="283" mass="31322">MTRIAIVTDIHHGEDSFAKKGSAALHLMAEFARFVADAKPDLVLDLGDRISDRDHGTDLALEREVAEAFATIEAPILHINGNHDRDHLSVAENEAILGQPLGHRVIEAGAWKVAMWRADTCLLRPQGFLLQEADLMWLDQVVREADRPLLIASHVPLSGHDMTGNYWFERNPAISRYPGTERIRAVLARARVPVACVAGHVHWNSLTMVDSIPHFTLQSLVEVSTTTPDPAAAWGLMQLDTRIDWEVFGLDPFAARLDAARTARRPMPCLPVFGAFQPLSKVA</sequence>
<protein>
    <submittedName>
        <fullName evidence="2">Metallophosphoesterase family protein</fullName>
        <ecNumber evidence="2">3.1.-.-</ecNumber>
    </submittedName>
</protein>
<dbReference type="SUPFAM" id="SSF56300">
    <property type="entry name" value="Metallo-dependent phosphatases"/>
    <property type="match status" value="1"/>
</dbReference>
<evidence type="ECO:0000259" key="1">
    <source>
        <dbReference type="Pfam" id="PF00149"/>
    </source>
</evidence>
<organism evidence="2 3">
    <name type="scientific">Teichococcus globiformis</name>
    <dbReference type="NCBI Taxonomy" id="2307229"/>
    <lineage>
        <taxon>Bacteria</taxon>
        <taxon>Pseudomonadati</taxon>
        <taxon>Pseudomonadota</taxon>
        <taxon>Alphaproteobacteria</taxon>
        <taxon>Acetobacterales</taxon>
        <taxon>Roseomonadaceae</taxon>
        <taxon>Roseomonas</taxon>
    </lineage>
</organism>
<dbReference type="GO" id="GO:0016787">
    <property type="term" value="F:hydrolase activity"/>
    <property type="evidence" value="ECO:0007669"/>
    <property type="project" value="UniProtKB-KW"/>
</dbReference>
<evidence type="ECO:0000313" key="2">
    <source>
        <dbReference type="EMBL" id="MFC3124918.1"/>
    </source>
</evidence>